<feature type="domain" description="Nuclear cap-binding complex subunit CBP66 C-terminal" evidence="2">
    <location>
        <begin position="188"/>
        <end position="586"/>
    </location>
</feature>
<feature type="compositionally biased region" description="Low complexity" evidence="1">
    <location>
        <begin position="593"/>
        <end position="613"/>
    </location>
</feature>
<dbReference type="GO" id="GO:0003723">
    <property type="term" value="F:RNA binding"/>
    <property type="evidence" value="ECO:0007669"/>
    <property type="project" value="TreeGrafter"/>
</dbReference>
<evidence type="ECO:0000259" key="3">
    <source>
        <dbReference type="Pfam" id="PF20991"/>
    </source>
</evidence>
<dbReference type="VEuPathDB" id="TriTrypDB:LdCL_250018200"/>
<dbReference type="VEuPathDB" id="TriTrypDB:LdBPK_251240.1"/>
<dbReference type="Gene3D" id="2.130.10.10">
    <property type="entry name" value="YVTN repeat-like/Quinoprotein amine dehydrogenase"/>
    <property type="match status" value="1"/>
</dbReference>
<dbReference type="InterPro" id="IPR048322">
    <property type="entry name" value="CBP66_2nd"/>
</dbReference>
<feature type="domain" description="Nuclear cap binding complex subunit CBP66 second" evidence="4">
    <location>
        <begin position="105"/>
        <end position="182"/>
    </location>
</feature>
<dbReference type="Proteomes" id="UP000318447">
    <property type="component" value="Unassembled WGS sequence"/>
</dbReference>
<dbReference type="VEuPathDB" id="TriTrypDB:LDHU3_25.1590"/>
<reference evidence="6" key="1">
    <citation type="submission" date="2019-02" db="EMBL/GenBank/DDBJ databases">
        <title>FDA dAtabase for Regulatory Grade micrObial Sequences (FDA-ARGOS): Supporting development and validation of Infectious Disease Dx tests.</title>
        <authorList>
            <person name="Duncan R."/>
            <person name="Fisher C."/>
            <person name="Tallon L."/>
            <person name="Sadzewicz L."/>
            <person name="Sengamalay N."/>
            <person name="Ott S."/>
            <person name="Godinez A."/>
            <person name="Nagaraj S."/>
            <person name="Vavikolanu K."/>
            <person name="Nadendla S."/>
            <person name="Aluvathingal J."/>
            <person name="Sichtig H."/>
        </authorList>
    </citation>
    <scope>NUCLEOTIDE SEQUENCE [LARGE SCALE GENOMIC DNA]</scope>
    <source>
        <strain evidence="6">FDAARGOS_361</strain>
    </source>
</reference>
<name>A0A504X163_LEIDO</name>
<feature type="region of interest" description="Disordered" evidence="1">
    <location>
        <begin position="791"/>
        <end position="813"/>
    </location>
</feature>
<feature type="compositionally biased region" description="Basic residues" evidence="1">
    <location>
        <begin position="802"/>
        <end position="813"/>
    </location>
</feature>
<feature type="region of interest" description="Disordered" evidence="1">
    <location>
        <begin position="592"/>
        <end position="776"/>
    </location>
</feature>
<accession>A0A504X163</accession>
<dbReference type="Pfam" id="PF19043">
    <property type="entry name" value="CBP66"/>
    <property type="match status" value="1"/>
</dbReference>
<feature type="compositionally biased region" description="Polar residues" evidence="1">
    <location>
        <begin position="617"/>
        <end position="634"/>
    </location>
</feature>
<dbReference type="InterPro" id="IPR015943">
    <property type="entry name" value="WD40/YVTN_repeat-like_dom_sf"/>
</dbReference>
<dbReference type="PANTHER" id="PTHR44163:SF1">
    <property type="entry name" value="U3 SMALL NUCLEOLAR RNA-ASSOCIATED PROTEIN 4 HOMOLOG"/>
    <property type="match status" value="1"/>
</dbReference>
<feature type="compositionally biased region" description="Low complexity" evidence="1">
    <location>
        <begin position="673"/>
        <end position="722"/>
    </location>
</feature>
<feature type="region of interest" description="Disordered" evidence="1">
    <location>
        <begin position="349"/>
        <end position="370"/>
    </location>
</feature>
<evidence type="ECO:0000313" key="5">
    <source>
        <dbReference type="EMBL" id="TPP40739.1"/>
    </source>
</evidence>
<dbReference type="VEuPathDB" id="TriTrypDB:LDHU3_25.1580"/>
<evidence type="ECO:0000256" key="1">
    <source>
        <dbReference type="SAM" id="MobiDB-lite"/>
    </source>
</evidence>
<gene>
    <name evidence="5" type="ORF">CGC21_8685</name>
</gene>
<feature type="domain" description="Nuclear cap binding complex subunit CBP66 N-terminal" evidence="3">
    <location>
        <begin position="2"/>
        <end position="100"/>
    </location>
</feature>
<proteinExistence type="predicted"/>
<dbReference type="SUPFAM" id="SSF50978">
    <property type="entry name" value="WD40 repeat-like"/>
    <property type="match status" value="1"/>
</dbReference>
<evidence type="ECO:0008006" key="7">
    <source>
        <dbReference type="Google" id="ProtNLM"/>
    </source>
</evidence>
<feature type="compositionally biased region" description="Low complexity" evidence="1">
    <location>
        <begin position="758"/>
        <end position="776"/>
    </location>
</feature>
<dbReference type="InterPro" id="IPR036322">
    <property type="entry name" value="WD40_repeat_dom_sf"/>
</dbReference>
<dbReference type="VEuPathDB" id="TriTrypDB:LdCL_250018300"/>
<dbReference type="GO" id="GO:0005846">
    <property type="term" value="C:nuclear cap binding complex"/>
    <property type="evidence" value="ECO:0007669"/>
    <property type="project" value="InterPro"/>
</dbReference>
<dbReference type="GO" id="GO:0032040">
    <property type="term" value="C:small-subunit processome"/>
    <property type="evidence" value="ECO:0007669"/>
    <property type="project" value="TreeGrafter"/>
</dbReference>
<protein>
    <recommendedName>
        <fullName evidence="7">WD domain, G-beta repeat family protein</fullName>
    </recommendedName>
</protein>
<dbReference type="EMBL" id="RHLC01000018">
    <property type="protein sequence ID" value="TPP40739.1"/>
    <property type="molecule type" value="Genomic_DNA"/>
</dbReference>
<dbReference type="InterPro" id="IPR046351">
    <property type="entry name" value="UTP4"/>
</dbReference>
<organism evidence="5 6">
    <name type="scientific">Leishmania donovani</name>
    <dbReference type="NCBI Taxonomy" id="5661"/>
    <lineage>
        <taxon>Eukaryota</taxon>
        <taxon>Discoba</taxon>
        <taxon>Euglenozoa</taxon>
        <taxon>Kinetoplastea</taxon>
        <taxon>Metakinetoplastina</taxon>
        <taxon>Trypanosomatida</taxon>
        <taxon>Trypanosomatidae</taxon>
        <taxon>Leishmaniinae</taxon>
        <taxon>Leishmania</taxon>
    </lineage>
</organism>
<dbReference type="GO" id="GO:0000462">
    <property type="term" value="P:maturation of SSU-rRNA from tricistronic rRNA transcript (SSU-rRNA, 5.8S rRNA, LSU-rRNA)"/>
    <property type="evidence" value="ECO:0007669"/>
    <property type="project" value="InterPro"/>
</dbReference>
<dbReference type="InterPro" id="IPR048321">
    <property type="entry name" value="CBP66_1st"/>
</dbReference>
<evidence type="ECO:0000313" key="6">
    <source>
        <dbReference type="Proteomes" id="UP000318447"/>
    </source>
</evidence>
<dbReference type="GO" id="GO:0034455">
    <property type="term" value="C:t-UTP complex"/>
    <property type="evidence" value="ECO:0007669"/>
    <property type="project" value="TreeGrafter"/>
</dbReference>
<dbReference type="Pfam" id="PF20991">
    <property type="entry name" value="CBP66_1st"/>
    <property type="match status" value="1"/>
</dbReference>
<evidence type="ECO:0000259" key="4">
    <source>
        <dbReference type="Pfam" id="PF20992"/>
    </source>
</evidence>
<dbReference type="GO" id="GO:0030686">
    <property type="term" value="C:90S preribosome"/>
    <property type="evidence" value="ECO:0007669"/>
    <property type="project" value="InterPro"/>
</dbReference>
<sequence>MRTFVFISDIPAFLLEPIIKGDKDSSGAAAAVVSKFDLRYERLRRLLVEHSSGVMLVMHLESKGYALALYASEGEALAACKADITPEQPGRKYPPLRLRIIEKEKPCPPEPVYKPFLMVEGEEVRKEELADTRGLELVYRGRAVAKWCARTLAGEDCFFGVSCLRLHKAEVQRTVRKRPRIEEDEAGARLTREQQAVVRHLLSSAEAARAALTPASMAMKDCTYVPVSAEEVELLSQLACEAPSSASLPALEKLEAHPTYQASMAFFPRLSCPGGAPWDWSVESADGRRLLRQRCPLPANGAPTPLERDVYTQRLWYHMNQLNRCHSARDVLRMLCGSHRVREALRRRSEAIDSGEAQTHALSSPLPSSSSPATRAAELTICLQPWLYLPTVGCEVTAYLERGGRRVRGVVQRYGQVRLMTSATLLASASAVVGDAANTDALLARYAVLESATDAAAEEDLARELRALQRSFASAVGDVALHLQTHSDSIGGDGAAWCVHLAVVLTPSVAPAAGPPPPVALLSASPYQRALEECSMYSSLAPPIRGDDTAASAATAPAKVDVTWNTQRHPYIPLFSRSVLEKLRADAVKTKRSAAAAAAPPAAKLTPTKRAAASPAKPSTNRSPRPQSVTTPIKRSSVAGDPMQRSQSTVKQARESSFASSPQAIPPAPANSPAPASSRAPQRRSSASQNQQSPSEKAASAKANSTAAAASTALTTPASPVSPTSPPPSPSRHERPTPLRSPLSASPARRGASGVMNSSTSAGATPASTGPGRKAASTAAAGAANVNAGVSAAAEGTVKSSKSARSRSVRRSRARAAVSTFTSATSSAEAHFVERFIRESKVIAPDVSGILCLAVHPSEQELIVARENGSLVRYDVAFFQGVPQFVRRRHTGGQTHRTISGLAYVTVPTSVSSSSSVSKSGAASAARHVLLASMMSGQIVVYDAELLVPIALHQRSGGAIWALHAVSAACIYAAMADGSWQQLRLTCKRDGAAPQLELVRVVPGISGADRALSVTTSLSLRMAVGTDDAGNVHAWRLPAGVSSQGSSVGVGAAEEDGEAAAPSRARGLAEHESLWTTKLAKGIALSCAVVGGTQRPCAVVGTSMGDVVLLDAAHGHVFQTFSQHKGPVSTLAVQGDAVVYASGWHESLRSYRCNEQGDWYPAEVKRRTHYHEASQLALLPHRRLILSASRDGTIMYAPTAQLFTLPAMYVVVTTQQFAYAVDRELLLQSRFDTIEVFHMDSAARHWVPFFGHRLDGRFHLSGLWCDRQLNYIVFSTEERIGLLKVVWRAHAAMSVSRLEAVLELPARSGVVDVCWSGTAAAAGSAEEASAGASEETTADASALLPASQRLYILYDDSVTCVTLADGYPVVHTPVQVRGKRLPDDSLRPYRVLCRPTAAASLTRSCSSGPAPDATEDEELVIYGHRGSCRMRLMADGTPEADSLVADLDDVYELAQELPLLQDALSKRVNDDSHDGVERTLKRARVEASASSAPAKAISCEALIGLSTLRQRYFVGSTLHSSSAAITPLSATLPHDVRWIARIAAFSSSNGTKTTAQAVAASYRYLGYFSRGLLVATGDSWHMVRRMCVEAAFLIKGGTEVLVLERNLEKTLEALPLCWKVRRFGN</sequence>
<comment type="caution">
    <text evidence="5">The sequence shown here is derived from an EMBL/GenBank/DDBJ whole genome shotgun (WGS) entry which is preliminary data.</text>
</comment>
<dbReference type="InterPro" id="IPR043965">
    <property type="entry name" value="CBP66_C"/>
</dbReference>
<evidence type="ECO:0000259" key="2">
    <source>
        <dbReference type="Pfam" id="PF19043"/>
    </source>
</evidence>
<dbReference type="Pfam" id="PF20992">
    <property type="entry name" value="CBP66_2nd"/>
    <property type="match status" value="1"/>
</dbReference>
<dbReference type="PANTHER" id="PTHR44163">
    <property type="entry name" value="U3 SMALL NUCLEOLAR RNA-ASSOCIATED PROTEIN 4 HOMOLOG"/>
    <property type="match status" value="1"/>
</dbReference>
<dbReference type="VEuPathDB" id="TriTrypDB:LdBPK_251250.1"/>
<feature type="compositionally biased region" description="Low complexity" evidence="1">
    <location>
        <begin position="791"/>
        <end position="801"/>
    </location>
</feature>